<accession>A0A7K0CVQ8</accession>
<keyword evidence="3 9" id="KW-0808">Transferase</keyword>
<reference evidence="9 10" key="1">
    <citation type="submission" date="2019-10" db="EMBL/GenBank/DDBJ databases">
        <title>Nocardia macrotermitis sp. nov. and Nocardia aurantia sp. nov., isolated from the gut of fungus growing-termite Macrotermes natalensis.</title>
        <authorList>
            <person name="Benndorf R."/>
            <person name="Schwitalla J."/>
            <person name="Martin K."/>
            <person name="De Beer W."/>
            <person name="Kaster A.-K."/>
            <person name="Vollmers J."/>
            <person name="Poulsen M."/>
            <person name="Beemelmanns C."/>
        </authorList>
    </citation>
    <scope>NUCLEOTIDE SEQUENCE [LARGE SCALE GENOMIC DNA]</scope>
    <source>
        <strain evidence="9 10">RB20</strain>
    </source>
</reference>
<dbReference type="GO" id="GO:0005524">
    <property type="term" value="F:ATP binding"/>
    <property type="evidence" value="ECO:0007669"/>
    <property type="project" value="UniProtKB-KW"/>
</dbReference>
<evidence type="ECO:0000256" key="6">
    <source>
        <dbReference type="ARBA" id="ARBA00022840"/>
    </source>
</evidence>
<dbReference type="InterPro" id="IPR011009">
    <property type="entry name" value="Kinase-like_dom_sf"/>
</dbReference>
<comment type="caution">
    <text evidence="9">The sequence shown here is derived from an EMBL/GenBank/DDBJ whole genome shotgun (WGS) entry which is preliminary data.</text>
</comment>
<organism evidence="9 10">
    <name type="scientific">Nocardia macrotermitis</name>
    <dbReference type="NCBI Taxonomy" id="2585198"/>
    <lineage>
        <taxon>Bacteria</taxon>
        <taxon>Bacillati</taxon>
        <taxon>Actinomycetota</taxon>
        <taxon>Actinomycetes</taxon>
        <taxon>Mycobacteriales</taxon>
        <taxon>Nocardiaceae</taxon>
        <taxon>Nocardia</taxon>
    </lineage>
</organism>
<feature type="region of interest" description="Disordered" evidence="7">
    <location>
        <begin position="370"/>
        <end position="393"/>
    </location>
</feature>
<dbReference type="EC" id="2.7.11.1" evidence="1"/>
<dbReference type="PROSITE" id="PS50011">
    <property type="entry name" value="PROTEIN_KINASE_DOM"/>
    <property type="match status" value="1"/>
</dbReference>
<dbReference type="Proteomes" id="UP000438448">
    <property type="component" value="Unassembled WGS sequence"/>
</dbReference>
<dbReference type="GO" id="GO:0004674">
    <property type="term" value="F:protein serine/threonine kinase activity"/>
    <property type="evidence" value="ECO:0007669"/>
    <property type="project" value="UniProtKB-KW"/>
</dbReference>
<proteinExistence type="predicted"/>
<dbReference type="PANTHER" id="PTHR43289:SF6">
    <property type="entry name" value="SERINE_THREONINE-PROTEIN KINASE NEKL-3"/>
    <property type="match status" value="1"/>
</dbReference>
<dbReference type="Gene3D" id="3.30.200.20">
    <property type="entry name" value="Phosphorylase Kinase, domain 1"/>
    <property type="match status" value="1"/>
</dbReference>
<dbReference type="Pfam" id="PF00069">
    <property type="entry name" value="Pkinase"/>
    <property type="match status" value="1"/>
</dbReference>
<evidence type="ECO:0000256" key="1">
    <source>
        <dbReference type="ARBA" id="ARBA00012513"/>
    </source>
</evidence>
<dbReference type="CDD" id="cd14014">
    <property type="entry name" value="STKc_PknB_like"/>
    <property type="match status" value="1"/>
</dbReference>
<keyword evidence="4" id="KW-0547">Nucleotide-binding</keyword>
<keyword evidence="6" id="KW-0067">ATP-binding</keyword>
<dbReference type="InterPro" id="IPR008266">
    <property type="entry name" value="Tyr_kinase_AS"/>
</dbReference>
<evidence type="ECO:0000256" key="7">
    <source>
        <dbReference type="SAM" id="MobiDB-lite"/>
    </source>
</evidence>
<evidence type="ECO:0000256" key="2">
    <source>
        <dbReference type="ARBA" id="ARBA00022527"/>
    </source>
</evidence>
<evidence type="ECO:0000259" key="8">
    <source>
        <dbReference type="PROSITE" id="PS50011"/>
    </source>
</evidence>
<keyword evidence="10" id="KW-1185">Reference proteome</keyword>
<evidence type="ECO:0000256" key="5">
    <source>
        <dbReference type="ARBA" id="ARBA00022777"/>
    </source>
</evidence>
<evidence type="ECO:0000313" key="10">
    <source>
        <dbReference type="Proteomes" id="UP000438448"/>
    </source>
</evidence>
<dbReference type="InterPro" id="IPR000719">
    <property type="entry name" value="Prot_kinase_dom"/>
</dbReference>
<dbReference type="OrthoDB" id="9762169at2"/>
<dbReference type="SUPFAM" id="SSF56112">
    <property type="entry name" value="Protein kinase-like (PK-like)"/>
    <property type="match status" value="1"/>
</dbReference>
<dbReference type="RefSeq" id="WP_153407227.1">
    <property type="nucleotide sequence ID" value="NZ_WEGK01000001.1"/>
</dbReference>
<evidence type="ECO:0000256" key="4">
    <source>
        <dbReference type="ARBA" id="ARBA00022741"/>
    </source>
</evidence>
<sequence length="600" mass="63445">MYAGQLIAGRYRLVAEGRSGGHGVVWHATDEVLDCAVALKHARAGSAPISEREARKLAKARHPNVVQVLDFVRTDGQTWLVMEYLPERTLADAGRLSEEQVARLGAALADGLAAVHDADILHCDITPANVLLTKAGTAKLSDFGIARDVHLDATLDSGPLVQGTPGYLAPEIAEGGAPTPESDVFALGATLFAALEGSTPFGPRDENPLVLLRNTTAKNIAAPHRSPILRPALSALLRADPARRPTAAQARTLLRDTADRAQEISRTLERRTQRYRIARRTALAVLGGAVVAMLAAADRPTTAQTAAAVAPGLRIGDTHTADPCGLEDAANLSRFGSARIDPDQGNFDRCDIMIGPEDDPTDVKLVFGDPTADDPTGPIERHGELRIMGPPGNSDDCDRTILLPDRYQISIDTVHTGGGAQLCEISQAAATDVVNRLSHSGIPRRKAPIAEDSLINQDTCGLPDAEALARFPGIDANRPIPGFGNWQCRWLSTTGSGTLLVIFDRNTPLTAADGTPTRESGHTVYTESDGFGAGTCAAKIVHRDYTTQFSTTAEELALVVILGPLPPDLRCRKATEIAGSVAQHLPAVSGTEAGGVPPPR</sequence>
<dbReference type="PROSITE" id="PS00109">
    <property type="entry name" value="PROTEIN_KINASE_TYR"/>
    <property type="match status" value="1"/>
</dbReference>
<feature type="domain" description="Protein kinase" evidence="8">
    <location>
        <begin position="11"/>
        <end position="254"/>
    </location>
</feature>
<gene>
    <name evidence="9" type="primary">pknD_1</name>
    <name evidence="9" type="ORF">NRB20_01350</name>
</gene>
<dbReference type="EMBL" id="WEGK01000001">
    <property type="protein sequence ID" value="MQY17072.1"/>
    <property type="molecule type" value="Genomic_DNA"/>
</dbReference>
<evidence type="ECO:0000256" key="3">
    <source>
        <dbReference type="ARBA" id="ARBA00022679"/>
    </source>
</evidence>
<evidence type="ECO:0000313" key="9">
    <source>
        <dbReference type="EMBL" id="MQY17072.1"/>
    </source>
</evidence>
<dbReference type="AlphaFoldDB" id="A0A7K0CVQ8"/>
<protein>
    <recommendedName>
        <fullName evidence="1">non-specific serine/threonine protein kinase</fullName>
        <ecNumber evidence="1">2.7.11.1</ecNumber>
    </recommendedName>
</protein>
<dbReference type="PANTHER" id="PTHR43289">
    <property type="entry name" value="MITOGEN-ACTIVATED PROTEIN KINASE KINASE KINASE 20-RELATED"/>
    <property type="match status" value="1"/>
</dbReference>
<keyword evidence="5 9" id="KW-0418">Kinase</keyword>
<keyword evidence="2" id="KW-0723">Serine/threonine-protein kinase</keyword>
<name>A0A7K0CVQ8_9NOCA</name>
<dbReference type="Gene3D" id="1.10.510.10">
    <property type="entry name" value="Transferase(Phosphotransferase) domain 1"/>
    <property type="match status" value="1"/>
</dbReference>